<keyword evidence="1" id="KW-0472">Membrane</keyword>
<protein>
    <submittedName>
        <fullName evidence="2">Uncharacterized protein</fullName>
    </submittedName>
</protein>
<dbReference type="PANTHER" id="PTHR35394:SF5">
    <property type="entry name" value="DUF3176 DOMAIN-CONTAINING PROTEIN"/>
    <property type="match status" value="1"/>
</dbReference>
<evidence type="ECO:0000313" key="2">
    <source>
        <dbReference type="EMBL" id="KAK4034581.1"/>
    </source>
</evidence>
<feature type="transmembrane region" description="Helical" evidence="1">
    <location>
        <begin position="54"/>
        <end position="72"/>
    </location>
</feature>
<keyword evidence="1" id="KW-1133">Transmembrane helix</keyword>
<feature type="transmembrane region" description="Helical" evidence="1">
    <location>
        <begin position="12"/>
        <end position="34"/>
    </location>
</feature>
<comment type="caution">
    <text evidence="2">The sequence shown here is derived from an EMBL/GenBank/DDBJ whole genome shotgun (WGS) entry which is preliminary data.</text>
</comment>
<organism evidence="2 3">
    <name type="scientific">Parachaetomium inaequale</name>
    <dbReference type="NCBI Taxonomy" id="2588326"/>
    <lineage>
        <taxon>Eukaryota</taxon>
        <taxon>Fungi</taxon>
        <taxon>Dikarya</taxon>
        <taxon>Ascomycota</taxon>
        <taxon>Pezizomycotina</taxon>
        <taxon>Sordariomycetes</taxon>
        <taxon>Sordariomycetidae</taxon>
        <taxon>Sordariales</taxon>
        <taxon>Chaetomiaceae</taxon>
        <taxon>Parachaetomium</taxon>
    </lineage>
</organism>
<dbReference type="EMBL" id="MU854473">
    <property type="protein sequence ID" value="KAK4034581.1"/>
    <property type="molecule type" value="Genomic_DNA"/>
</dbReference>
<dbReference type="InterPro" id="IPR021514">
    <property type="entry name" value="DUF3176"/>
</dbReference>
<dbReference type="Pfam" id="PF11374">
    <property type="entry name" value="DUF3176"/>
    <property type="match status" value="1"/>
</dbReference>
<accession>A0AAN6PDX5</accession>
<proteinExistence type="predicted"/>
<keyword evidence="1" id="KW-0812">Transmembrane</keyword>
<gene>
    <name evidence="2" type="ORF">C8A01DRAFT_38934</name>
</gene>
<name>A0AAN6PDX5_9PEZI</name>
<evidence type="ECO:0000313" key="3">
    <source>
        <dbReference type="Proteomes" id="UP001303115"/>
    </source>
</evidence>
<sequence>MFTRTSPTKMRWTAWVWEYSAVLGSIAFFVAMVAVLASSNGQEVASWNGVTRNAVVSILSLAMKSSLAYVLAECMAQWKWVLFAREPRPLMDFERIDAATRGPLGSLRVLTRTKGPLALQFGAVLTLLIIGLDPFAQQLMQFRDTFADESSISALISSTGRYYMGTAVLNSPNKPVPTNSSDPAHGYTVKPELPLSMQSAIFAGLSRAPAEVEQEVLVRCLTSNCTWDPFITLGVCYRCNNVTTKLESVDGSDSSFVNILDATLGLDGFTKITKRSSNNPLLLG</sequence>
<dbReference type="PANTHER" id="PTHR35394">
    <property type="entry name" value="DUF3176 DOMAIN-CONTAINING PROTEIN"/>
    <property type="match status" value="1"/>
</dbReference>
<feature type="transmembrane region" description="Helical" evidence="1">
    <location>
        <begin position="117"/>
        <end position="136"/>
    </location>
</feature>
<keyword evidence="3" id="KW-1185">Reference proteome</keyword>
<dbReference type="Proteomes" id="UP001303115">
    <property type="component" value="Unassembled WGS sequence"/>
</dbReference>
<reference evidence="3" key="1">
    <citation type="journal article" date="2023" name="Mol. Phylogenet. Evol.">
        <title>Genome-scale phylogeny and comparative genomics of the fungal order Sordariales.</title>
        <authorList>
            <person name="Hensen N."/>
            <person name="Bonometti L."/>
            <person name="Westerberg I."/>
            <person name="Brannstrom I.O."/>
            <person name="Guillou S."/>
            <person name="Cros-Aarteil S."/>
            <person name="Calhoun S."/>
            <person name="Haridas S."/>
            <person name="Kuo A."/>
            <person name="Mondo S."/>
            <person name="Pangilinan J."/>
            <person name="Riley R."/>
            <person name="LaButti K."/>
            <person name="Andreopoulos B."/>
            <person name="Lipzen A."/>
            <person name="Chen C."/>
            <person name="Yan M."/>
            <person name="Daum C."/>
            <person name="Ng V."/>
            <person name="Clum A."/>
            <person name="Steindorff A."/>
            <person name="Ohm R.A."/>
            <person name="Martin F."/>
            <person name="Silar P."/>
            <person name="Natvig D.O."/>
            <person name="Lalanne C."/>
            <person name="Gautier V."/>
            <person name="Ament-Velasquez S.L."/>
            <person name="Kruys A."/>
            <person name="Hutchinson M.I."/>
            <person name="Powell A.J."/>
            <person name="Barry K."/>
            <person name="Miller A.N."/>
            <person name="Grigoriev I.V."/>
            <person name="Debuchy R."/>
            <person name="Gladieux P."/>
            <person name="Hiltunen Thoren M."/>
            <person name="Johannesson H."/>
        </authorList>
    </citation>
    <scope>NUCLEOTIDE SEQUENCE [LARGE SCALE GENOMIC DNA]</scope>
    <source>
        <strain evidence="3">CBS 284.82</strain>
    </source>
</reference>
<dbReference type="AlphaFoldDB" id="A0AAN6PDX5"/>
<evidence type="ECO:0000256" key="1">
    <source>
        <dbReference type="SAM" id="Phobius"/>
    </source>
</evidence>